<dbReference type="InterPro" id="IPR036770">
    <property type="entry name" value="Ankyrin_rpt-contain_sf"/>
</dbReference>
<evidence type="ECO:0000313" key="5">
    <source>
        <dbReference type="EMBL" id="OQE22870.1"/>
    </source>
</evidence>
<dbReference type="GO" id="GO:0085020">
    <property type="term" value="P:protein K6-linked ubiquitination"/>
    <property type="evidence" value="ECO:0007669"/>
    <property type="project" value="TreeGrafter"/>
</dbReference>
<sequence length="203" mass="22753">MACYIEPPHRELMLDLLLEYGADIELEDSAGEILIEETVKVLLESGAEVDVPNHSGRTPLSYHNDIPVMKQLLAHGADPDFSDIVGNRPLMAFILRGNYEAVELLIDHGADPTYKVEDESNYTYLHAAAMIGHPDILKLLLNYEADIGAQIDDRSTAWDLATNKECRQILSQWATKERKQKYLSGHGIPDPDYKGESDDSWDS</sequence>
<accession>A0A1V6TAA6</accession>
<keyword evidence="2 3" id="KW-0040">ANK repeat</keyword>
<dbReference type="GO" id="GO:0004842">
    <property type="term" value="F:ubiquitin-protein transferase activity"/>
    <property type="evidence" value="ECO:0007669"/>
    <property type="project" value="TreeGrafter"/>
</dbReference>
<name>A0A1V6TAA6_9EURO</name>
<comment type="caution">
    <text evidence="5">The sequence shown here is derived from an EMBL/GenBank/DDBJ whole genome shotgun (WGS) entry which is preliminary data.</text>
</comment>
<dbReference type="AlphaFoldDB" id="A0A1V6TAA6"/>
<keyword evidence="6" id="KW-1185">Reference proteome</keyword>
<proteinExistence type="predicted"/>
<dbReference type="Pfam" id="PF12796">
    <property type="entry name" value="Ank_2"/>
    <property type="match status" value="1"/>
</dbReference>
<evidence type="ECO:0000256" key="1">
    <source>
        <dbReference type="ARBA" id="ARBA00022737"/>
    </source>
</evidence>
<dbReference type="InterPro" id="IPR002110">
    <property type="entry name" value="Ankyrin_rpt"/>
</dbReference>
<dbReference type="PROSITE" id="PS50088">
    <property type="entry name" value="ANK_REPEAT"/>
    <property type="match status" value="2"/>
</dbReference>
<dbReference type="PANTHER" id="PTHR24171">
    <property type="entry name" value="ANKYRIN REPEAT DOMAIN-CONTAINING PROTEIN 39-RELATED"/>
    <property type="match status" value="1"/>
</dbReference>
<dbReference type="SMART" id="SM00248">
    <property type="entry name" value="ANK"/>
    <property type="match status" value="3"/>
</dbReference>
<dbReference type="EMBL" id="MLQL01000012">
    <property type="protein sequence ID" value="OQE22870.1"/>
    <property type="molecule type" value="Genomic_DNA"/>
</dbReference>
<feature type="region of interest" description="Disordered" evidence="4">
    <location>
        <begin position="178"/>
        <end position="203"/>
    </location>
</feature>
<evidence type="ECO:0000256" key="3">
    <source>
        <dbReference type="PROSITE-ProRule" id="PRU00023"/>
    </source>
</evidence>
<feature type="repeat" description="ANK" evidence="3">
    <location>
        <begin position="85"/>
        <end position="117"/>
    </location>
</feature>
<reference evidence="6" key="1">
    <citation type="journal article" date="2017" name="Nat. Microbiol.">
        <title>Global analysis of biosynthetic gene clusters reveals vast potential of secondary metabolite production in Penicillium species.</title>
        <authorList>
            <person name="Nielsen J.C."/>
            <person name="Grijseels S."/>
            <person name="Prigent S."/>
            <person name="Ji B."/>
            <person name="Dainat J."/>
            <person name="Nielsen K.F."/>
            <person name="Frisvad J.C."/>
            <person name="Workman M."/>
            <person name="Nielsen J."/>
        </authorList>
    </citation>
    <scope>NUCLEOTIDE SEQUENCE [LARGE SCALE GENOMIC DNA]</scope>
    <source>
        <strain evidence="6">IBT 14082</strain>
    </source>
</reference>
<evidence type="ECO:0000256" key="4">
    <source>
        <dbReference type="SAM" id="MobiDB-lite"/>
    </source>
</evidence>
<dbReference type="SUPFAM" id="SSF48403">
    <property type="entry name" value="Ankyrin repeat"/>
    <property type="match status" value="1"/>
</dbReference>
<protein>
    <submittedName>
        <fullName evidence="5">Uncharacterized protein</fullName>
    </submittedName>
</protein>
<organism evidence="5 6">
    <name type="scientific">Penicillium flavigenum</name>
    <dbReference type="NCBI Taxonomy" id="254877"/>
    <lineage>
        <taxon>Eukaryota</taxon>
        <taxon>Fungi</taxon>
        <taxon>Dikarya</taxon>
        <taxon>Ascomycota</taxon>
        <taxon>Pezizomycotina</taxon>
        <taxon>Eurotiomycetes</taxon>
        <taxon>Eurotiomycetidae</taxon>
        <taxon>Eurotiales</taxon>
        <taxon>Aspergillaceae</taxon>
        <taxon>Penicillium</taxon>
    </lineage>
</organism>
<feature type="repeat" description="ANK" evidence="3">
    <location>
        <begin position="120"/>
        <end position="152"/>
    </location>
</feature>
<dbReference type="OrthoDB" id="341259at2759"/>
<gene>
    <name evidence="5" type="ORF">PENFLA_c012G01874</name>
</gene>
<dbReference type="Proteomes" id="UP000191342">
    <property type="component" value="Unassembled WGS sequence"/>
</dbReference>
<dbReference type="PANTHER" id="PTHR24171:SF8">
    <property type="entry name" value="BRCA1-ASSOCIATED RING DOMAIN PROTEIN 1"/>
    <property type="match status" value="1"/>
</dbReference>
<keyword evidence="1" id="KW-0677">Repeat</keyword>
<dbReference type="PROSITE" id="PS50297">
    <property type="entry name" value="ANK_REP_REGION"/>
    <property type="match status" value="2"/>
</dbReference>
<evidence type="ECO:0000256" key="2">
    <source>
        <dbReference type="ARBA" id="ARBA00023043"/>
    </source>
</evidence>
<dbReference type="STRING" id="254877.A0A1V6TAA6"/>
<dbReference type="Gene3D" id="1.25.40.20">
    <property type="entry name" value="Ankyrin repeat-containing domain"/>
    <property type="match status" value="1"/>
</dbReference>
<evidence type="ECO:0000313" key="6">
    <source>
        <dbReference type="Proteomes" id="UP000191342"/>
    </source>
</evidence>